<reference evidence="3" key="1">
    <citation type="submission" date="2016-06" db="UniProtKB">
        <authorList>
            <consortium name="WormBaseParasite"/>
        </authorList>
    </citation>
    <scope>IDENTIFICATION</scope>
</reference>
<dbReference type="Proteomes" id="UP000279833">
    <property type="component" value="Unassembled WGS sequence"/>
</dbReference>
<sequence>MLEFVIHDIILYLVNCPELQIHGIEDAVRSYKEIICNK</sequence>
<dbReference type="AlphaFoldDB" id="A0A183KNL0"/>
<proteinExistence type="predicted"/>
<reference evidence="1 2" key="2">
    <citation type="submission" date="2018-11" db="EMBL/GenBank/DDBJ databases">
        <authorList>
            <consortium name="Pathogen Informatics"/>
        </authorList>
    </citation>
    <scope>NUCLEOTIDE SEQUENCE [LARGE SCALE GENOMIC DNA]</scope>
    <source>
        <strain evidence="1">Dakar</strain>
        <strain evidence="2">Dakar, Senegal</strain>
    </source>
</reference>
<accession>A0A183KNL0</accession>
<evidence type="ECO:0000313" key="3">
    <source>
        <dbReference type="WBParaSite" id="SCUD_0001664201-mRNA-1"/>
    </source>
</evidence>
<evidence type="ECO:0000313" key="2">
    <source>
        <dbReference type="Proteomes" id="UP000279833"/>
    </source>
</evidence>
<name>A0A183KNL0_9TREM</name>
<gene>
    <name evidence="1" type="ORF">SCUD_LOCUS16639</name>
</gene>
<dbReference type="WBParaSite" id="SCUD_0001664201-mRNA-1">
    <property type="protein sequence ID" value="SCUD_0001664201-mRNA-1"/>
    <property type="gene ID" value="SCUD_0001664201"/>
</dbReference>
<organism evidence="3">
    <name type="scientific">Schistosoma curassoni</name>
    <dbReference type="NCBI Taxonomy" id="6186"/>
    <lineage>
        <taxon>Eukaryota</taxon>
        <taxon>Metazoa</taxon>
        <taxon>Spiralia</taxon>
        <taxon>Lophotrochozoa</taxon>
        <taxon>Platyhelminthes</taxon>
        <taxon>Trematoda</taxon>
        <taxon>Digenea</taxon>
        <taxon>Strigeidida</taxon>
        <taxon>Schistosomatoidea</taxon>
        <taxon>Schistosomatidae</taxon>
        <taxon>Schistosoma</taxon>
    </lineage>
</organism>
<keyword evidence="2" id="KW-1185">Reference proteome</keyword>
<evidence type="ECO:0000313" key="1">
    <source>
        <dbReference type="EMBL" id="VDP61930.1"/>
    </source>
</evidence>
<dbReference type="EMBL" id="UZAK01038892">
    <property type="protein sequence ID" value="VDP61930.1"/>
    <property type="molecule type" value="Genomic_DNA"/>
</dbReference>
<protein>
    <submittedName>
        <fullName evidence="1 3">Uncharacterized protein</fullName>
    </submittedName>
</protein>